<evidence type="ECO:0000256" key="5">
    <source>
        <dbReference type="ARBA" id="ARBA00022597"/>
    </source>
</evidence>
<dbReference type="PANTHER" id="PTHR33619:SF3">
    <property type="entry name" value="POLYSACCHARIDE EXPORT PROTEIN GFCE-RELATED"/>
    <property type="match status" value="1"/>
</dbReference>
<dbReference type="GO" id="GO:0015159">
    <property type="term" value="F:polysaccharide transmembrane transporter activity"/>
    <property type="evidence" value="ECO:0007669"/>
    <property type="project" value="InterPro"/>
</dbReference>
<evidence type="ECO:0000256" key="15">
    <source>
        <dbReference type="SAM" id="Phobius"/>
    </source>
</evidence>
<feature type="transmembrane region" description="Helical" evidence="15">
    <location>
        <begin position="237"/>
        <end position="255"/>
    </location>
</feature>
<evidence type="ECO:0000256" key="1">
    <source>
        <dbReference type="ARBA" id="ARBA00004571"/>
    </source>
</evidence>
<dbReference type="GO" id="GO:0009279">
    <property type="term" value="C:cell outer membrane"/>
    <property type="evidence" value="ECO:0007669"/>
    <property type="project" value="UniProtKB-SubCell"/>
</dbReference>
<keyword evidence="7" id="KW-0732">Signal</keyword>
<evidence type="ECO:0000256" key="7">
    <source>
        <dbReference type="ARBA" id="ARBA00022729"/>
    </source>
</evidence>
<dbReference type="PROSITE" id="PS51257">
    <property type="entry name" value="PROKAR_LIPOPROTEIN"/>
    <property type="match status" value="1"/>
</dbReference>
<keyword evidence="4" id="KW-1134">Transmembrane beta strand</keyword>
<dbReference type="GO" id="GO:0046930">
    <property type="term" value="C:pore complex"/>
    <property type="evidence" value="ECO:0007669"/>
    <property type="project" value="UniProtKB-KW"/>
</dbReference>
<proteinExistence type="inferred from homology"/>
<evidence type="ECO:0000256" key="2">
    <source>
        <dbReference type="ARBA" id="ARBA00009450"/>
    </source>
</evidence>
<keyword evidence="9" id="KW-0406">Ion transport</keyword>
<comment type="subcellular location">
    <subcellularLocation>
        <location evidence="1">Cell outer membrane</location>
        <topology evidence="1">Multi-pass membrane protein</topology>
    </subcellularLocation>
</comment>
<protein>
    <recommendedName>
        <fullName evidence="19">Soluble ligand binding domain-containing protein</fullName>
    </recommendedName>
</protein>
<evidence type="ECO:0000256" key="9">
    <source>
        <dbReference type="ARBA" id="ARBA00023065"/>
    </source>
</evidence>
<dbReference type="Pfam" id="PF22461">
    <property type="entry name" value="SLBB_2"/>
    <property type="match status" value="1"/>
</dbReference>
<sequence length="257" mass="28488">MYTLKANFRHYIMLLVLGVIVTSCASKKDVVYFQDAQEYETIISDNSHVNTFKIDDVVSINVSTLDAEASLPFNVFKGVITNGSRPEQLDYIIDKKGNIDFPVLGEVNLLGLTPEETKKMLKEKLQPYLKDPIINIRLVNFSVTVLGQVNTPGTYSVNGEQITVLEAIGLANDLNIKGMRKNVLVIRDFNGTKVYTRIDLTTKDALNSPVYYLTQNDVVYVEPNNSAIKTSSLDSRAGIAISVASLLITTTILLFSK</sequence>
<evidence type="ECO:0000256" key="4">
    <source>
        <dbReference type="ARBA" id="ARBA00022452"/>
    </source>
</evidence>
<evidence type="ECO:0000313" key="18">
    <source>
        <dbReference type="EMBL" id="KKN93257.1"/>
    </source>
</evidence>
<evidence type="ECO:0000256" key="14">
    <source>
        <dbReference type="ARBA" id="ARBA00023288"/>
    </source>
</evidence>
<dbReference type="GO" id="GO:0006811">
    <property type="term" value="P:monoatomic ion transport"/>
    <property type="evidence" value="ECO:0007669"/>
    <property type="project" value="UniProtKB-KW"/>
</dbReference>
<dbReference type="AlphaFoldDB" id="A0A0F9V0I3"/>
<name>A0A0F9V0I3_9ZZZZ</name>
<evidence type="ECO:0000259" key="17">
    <source>
        <dbReference type="Pfam" id="PF22461"/>
    </source>
</evidence>
<evidence type="ECO:0000256" key="12">
    <source>
        <dbReference type="ARBA" id="ARBA00023139"/>
    </source>
</evidence>
<keyword evidence="14" id="KW-0449">Lipoprotein</keyword>
<keyword evidence="3" id="KW-0813">Transport</keyword>
<keyword evidence="10" id="KW-0626">Porin</keyword>
<keyword evidence="6 15" id="KW-0812">Transmembrane</keyword>
<keyword evidence="12" id="KW-0564">Palmitate</keyword>
<accession>A0A0F9V0I3</accession>
<organism evidence="18">
    <name type="scientific">marine sediment metagenome</name>
    <dbReference type="NCBI Taxonomy" id="412755"/>
    <lineage>
        <taxon>unclassified sequences</taxon>
        <taxon>metagenomes</taxon>
        <taxon>ecological metagenomes</taxon>
    </lineage>
</organism>
<keyword evidence="5" id="KW-0762">Sugar transport</keyword>
<dbReference type="PANTHER" id="PTHR33619">
    <property type="entry name" value="POLYSACCHARIDE EXPORT PROTEIN GFCE-RELATED"/>
    <property type="match status" value="1"/>
</dbReference>
<evidence type="ECO:0000256" key="3">
    <source>
        <dbReference type="ARBA" id="ARBA00022448"/>
    </source>
</evidence>
<dbReference type="InterPro" id="IPR049712">
    <property type="entry name" value="Poly_export"/>
</dbReference>
<evidence type="ECO:0000256" key="8">
    <source>
        <dbReference type="ARBA" id="ARBA00023047"/>
    </source>
</evidence>
<feature type="domain" description="Polysaccharide export protein N-terminal" evidence="16">
    <location>
        <begin position="53"/>
        <end position="138"/>
    </location>
</feature>
<dbReference type="Pfam" id="PF02563">
    <property type="entry name" value="Poly_export"/>
    <property type="match status" value="1"/>
</dbReference>
<dbReference type="Gene3D" id="3.10.560.10">
    <property type="entry name" value="Outer membrane lipoprotein wza domain like"/>
    <property type="match status" value="1"/>
</dbReference>
<dbReference type="EMBL" id="LAZR01000087">
    <property type="protein sequence ID" value="KKN93257.1"/>
    <property type="molecule type" value="Genomic_DNA"/>
</dbReference>
<keyword evidence="8" id="KW-0625">Polysaccharide transport</keyword>
<gene>
    <name evidence="18" type="ORF">LCGC14_0198920</name>
</gene>
<keyword evidence="13" id="KW-0998">Cell outer membrane</keyword>
<evidence type="ECO:0000256" key="11">
    <source>
        <dbReference type="ARBA" id="ARBA00023136"/>
    </source>
</evidence>
<keyword evidence="15" id="KW-1133">Transmembrane helix</keyword>
<comment type="similarity">
    <text evidence="2">Belongs to the BexD/CtrA/VexA family.</text>
</comment>
<reference evidence="18" key="1">
    <citation type="journal article" date="2015" name="Nature">
        <title>Complex archaea that bridge the gap between prokaryotes and eukaryotes.</title>
        <authorList>
            <person name="Spang A."/>
            <person name="Saw J.H."/>
            <person name="Jorgensen S.L."/>
            <person name="Zaremba-Niedzwiedzka K."/>
            <person name="Martijn J."/>
            <person name="Lind A.E."/>
            <person name="van Eijk R."/>
            <person name="Schleper C."/>
            <person name="Guy L."/>
            <person name="Ettema T.J."/>
        </authorList>
    </citation>
    <scope>NUCLEOTIDE SEQUENCE</scope>
</reference>
<evidence type="ECO:0000256" key="6">
    <source>
        <dbReference type="ARBA" id="ARBA00022692"/>
    </source>
</evidence>
<dbReference type="GO" id="GO:0015288">
    <property type="term" value="F:porin activity"/>
    <property type="evidence" value="ECO:0007669"/>
    <property type="project" value="UniProtKB-KW"/>
</dbReference>
<evidence type="ECO:0000256" key="10">
    <source>
        <dbReference type="ARBA" id="ARBA00023114"/>
    </source>
</evidence>
<feature type="domain" description="SLBB" evidence="17">
    <location>
        <begin position="143"/>
        <end position="221"/>
    </location>
</feature>
<dbReference type="Gene3D" id="3.30.1950.10">
    <property type="entry name" value="wza like domain"/>
    <property type="match status" value="1"/>
</dbReference>
<evidence type="ECO:0000259" key="16">
    <source>
        <dbReference type="Pfam" id="PF02563"/>
    </source>
</evidence>
<dbReference type="InterPro" id="IPR003715">
    <property type="entry name" value="Poly_export_N"/>
</dbReference>
<keyword evidence="11 15" id="KW-0472">Membrane</keyword>
<comment type="caution">
    <text evidence="18">The sequence shown here is derived from an EMBL/GenBank/DDBJ whole genome shotgun (WGS) entry which is preliminary data.</text>
</comment>
<dbReference type="InterPro" id="IPR054765">
    <property type="entry name" value="SLBB_dom"/>
</dbReference>
<evidence type="ECO:0000256" key="13">
    <source>
        <dbReference type="ARBA" id="ARBA00023237"/>
    </source>
</evidence>
<evidence type="ECO:0008006" key="19">
    <source>
        <dbReference type="Google" id="ProtNLM"/>
    </source>
</evidence>